<accession>A0A2W4YGZ3</accession>
<dbReference type="EMBL" id="QFMX01000178">
    <property type="protein sequence ID" value="PZO69200.1"/>
    <property type="molecule type" value="Genomic_DNA"/>
</dbReference>
<comment type="caution">
    <text evidence="1">The sequence shown here is derived from an EMBL/GenBank/DDBJ whole genome shotgun (WGS) entry which is preliminary data.</text>
</comment>
<dbReference type="AlphaFoldDB" id="A0A2W4YGZ3"/>
<feature type="non-terminal residue" evidence="1">
    <location>
        <position position="1"/>
    </location>
</feature>
<evidence type="ECO:0000313" key="1">
    <source>
        <dbReference type="EMBL" id="PZO69200.1"/>
    </source>
</evidence>
<dbReference type="Proteomes" id="UP000249555">
    <property type="component" value="Unassembled WGS sequence"/>
</dbReference>
<gene>
    <name evidence="1" type="ORF">DI640_15475</name>
</gene>
<organism evidence="1 2">
    <name type="scientific">Sphingomonas taxi</name>
    <dbReference type="NCBI Taxonomy" id="1549858"/>
    <lineage>
        <taxon>Bacteria</taxon>
        <taxon>Pseudomonadati</taxon>
        <taxon>Pseudomonadota</taxon>
        <taxon>Alphaproteobacteria</taxon>
        <taxon>Sphingomonadales</taxon>
        <taxon>Sphingomonadaceae</taxon>
        <taxon>Sphingomonas</taxon>
    </lineage>
</organism>
<protein>
    <submittedName>
        <fullName evidence="1">Uncharacterized protein</fullName>
    </submittedName>
</protein>
<sequence length="85" mass="9000">SAARFQAAMHACFLQANRDKLAAVGEGARQAYVPPALDLADKLLTQAQGEARDACREQFAALHAACPASFASMDEAAVKRLTAPR</sequence>
<reference evidence="1 2" key="1">
    <citation type="submission" date="2017-08" db="EMBL/GenBank/DDBJ databases">
        <title>Infants hospitalized years apart are colonized by the same room-sourced microbial strains.</title>
        <authorList>
            <person name="Brooks B."/>
            <person name="Olm M.R."/>
            <person name="Firek B.A."/>
            <person name="Baker R."/>
            <person name="Thomas B.C."/>
            <person name="Morowitz M.J."/>
            <person name="Banfield J.F."/>
        </authorList>
    </citation>
    <scope>NUCLEOTIDE SEQUENCE [LARGE SCALE GENOMIC DNA]</scope>
    <source>
        <strain evidence="1">S2_018_000_R3_119</strain>
    </source>
</reference>
<proteinExistence type="predicted"/>
<evidence type="ECO:0000313" key="2">
    <source>
        <dbReference type="Proteomes" id="UP000249555"/>
    </source>
</evidence>
<name>A0A2W4YGZ3_9SPHN</name>